<evidence type="ECO:0000256" key="7">
    <source>
        <dbReference type="ARBA" id="ARBA00023242"/>
    </source>
</evidence>
<accession>H2ATN6</accession>
<feature type="region of interest" description="Disordered" evidence="10">
    <location>
        <begin position="296"/>
        <end position="333"/>
    </location>
</feature>
<dbReference type="Pfam" id="PF08638">
    <property type="entry name" value="Med14"/>
    <property type="match status" value="1"/>
</dbReference>
<feature type="domain" description="Mediator complex subunit MED14 N-terminal" evidence="11">
    <location>
        <begin position="78"/>
        <end position="276"/>
    </location>
</feature>
<keyword evidence="4 9" id="KW-0805">Transcription regulation</keyword>
<name>H2ATN6_KAZAF</name>
<evidence type="ECO:0000256" key="2">
    <source>
        <dbReference type="ARBA" id="ARBA00007813"/>
    </source>
</evidence>
<dbReference type="AlphaFoldDB" id="H2ATN6"/>
<evidence type="ECO:0000259" key="11">
    <source>
        <dbReference type="Pfam" id="PF08638"/>
    </source>
</evidence>
<keyword evidence="6 9" id="KW-0804">Transcription</keyword>
<evidence type="ECO:0000256" key="3">
    <source>
        <dbReference type="ARBA" id="ARBA00019619"/>
    </source>
</evidence>
<keyword evidence="13" id="KW-1185">Reference proteome</keyword>
<evidence type="ECO:0000256" key="10">
    <source>
        <dbReference type="SAM" id="MobiDB-lite"/>
    </source>
</evidence>
<dbReference type="Proteomes" id="UP000005220">
    <property type="component" value="Chromosome 4"/>
</dbReference>
<comment type="subcellular location">
    <subcellularLocation>
        <location evidence="1 9">Nucleus</location>
    </subcellularLocation>
</comment>
<feature type="region of interest" description="Disordered" evidence="10">
    <location>
        <begin position="1"/>
        <end position="49"/>
    </location>
</feature>
<dbReference type="GeneID" id="13885694"/>
<dbReference type="GO" id="GO:0032968">
    <property type="term" value="P:positive regulation of transcription elongation by RNA polymerase II"/>
    <property type="evidence" value="ECO:0007669"/>
    <property type="project" value="EnsemblFungi"/>
</dbReference>
<dbReference type="KEGG" id="kaf:KAFR_0D00890"/>
<dbReference type="HOGENOM" id="CLU_286680_0_0_1"/>
<keyword evidence="7 9" id="KW-0539">Nucleus</keyword>
<comment type="subunit">
    <text evidence="9">Component of the Mediator complex.</text>
</comment>
<gene>
    <name evidence="12" type="primary">KAFR0D00890</name>
    <name evidence="12" type="ORF">KAFR_0D00890</name>
</gene>
<sequence>MTTELDSSSKMLQSNGISNGLQDFNNQAKFDTPMTNSNQSNDPVSVPNSINKLPPSYTRLSLETNKPPTIPHVQINQTSLSLIIRNLTVFTIKEISQYMKTNLHNTMDNSKTTKKINFLNLIIFLRNQFLKLYVLIKWSRTIKNNNFHILIDLLNWFRTTNMSVNNCIWSLKSSLESMTNAKLPNVDLITALEVLSLGRPNLQTFKILKNDNLNYVNGMIEIPSNLIISKLNDLNLVNSIKISMMEVPPQFNNYNVKNGKIYITVPGEFEIQLSTVDHQSNLFFVDLTLLLNSSSETKESNDETTSDTGNNNSNDTSNMENNDDNKSSSPGNKIISKNFDNSLPLNKQRLEKVINEILFKSSKPLFSLYQFLHKYILTLKLYMIHMELLNLETLGKYSGGNLIHSYDSKKSIINGRYWINGKTGNKGKFTIGVAKSTETLVLRWDNYNEISTQDKTPSIYPDLLNNIENILDEIMFNHANLIRLDLLSKKVFQEDEDNLDVLLFQLPTTCQSTAPVQLKIDLITGVFYFKNPTPLLLEYTQQINRAETTTDLLKILQKLKLDKITQILNNMFEKTGWICSKAIKLSKSITTDIKVNNRTKNNEDDDRILQRDMFVSLPKWPIKWYLVLSIISSDSSCIIEKRIGKIVSNKGNWELKYLDPKSIHSSKMESITYQKIMPLQKSILHRIINHMLIDSLNQLNIHNKVCSTEVINSVLPKYIVEDLQKDSSDDSSEEYTSVIALELQSFLEGSKALNGILENSMFLRIDYKNSLIRLYAKFKKDKMIKQVQCEELLTHFIEDNSLDFYLNETFKNLGEIVKYLTTFRQKLMQLVVVTDVVDKLHKNFSSEFFKITELKPNEISFKYLKDQDTNDDKQDCTINIITSEQMVKNLTFKLSESNPQHVIQPFINNSSLDYHFIFNYLQFTSSFFITLSKIINETQQNTVKHSPTVRLGLHNLSEYQLIYYNPESGTKLTLIIELKNVSHNSRSKIHYFIHFSEDEHITTKSLAYPMIHQVSNQIFTLDANAQAKSRYPFAIRLIDGISCDSRDIENILSDIHEILKVDSDKKNNTN</sequence>
<protein>
    <recommendedName>
        <fullName evidence="3 9">Mediator of RNA polymerase II transcription subunit 14</fullName>
    </recommendedName>
    <alternativeName>
        <fullName evidence="8 9">Mediator complex subunit 14</fullName>
    </alternativeName>
</protein>
<proteinExistence type="inferred from homology"/>
<evidence type="ECO:0000313" key="13">
    <source>
        <dbReference type="Proteomes" id="UP000005220"/>
    </source>
</evidence>
<evidence type="ECO:0000256" key="1">
    <source>
        <dbReference type="ARBA" id="ARBA00004123"/>
    </source>
</evidence>
<dbReference type="RefSeq" id="XP_003956871.1">
    <property type="nucleotide sequence ID" value="XM_003956822.1"/>
</dbReference>
<evidence type="ECO:0000256" key="6">
    <source>
        <dbReference type="ARBA" id="ARBA00023163"/>
    </source>
</evidence>
<keyword evidence="5 9" id="KW-0010">Activator</keyword>
<feature type="compositionally biased region" description="Low complexity" evidence="10">
    <location>
        <begin position="306"/>
        <end position="320"/>
    </location>
</feature>
<dbReference type="GO" id="GO:0051123">
    <property type="term" value="P:RNA polymerase II preinitiation complex assembly"/>
    <property type="evidence" value="ECO:0007669"/>
    <property type="project" value="EnsemblFungi"/>
</dbReference>
<dbReference type="InterPro" id="IPR055122">
    <property type="entry name" value="Med14_N"/>
</dbReference>
<dbReference type="OrthoDB" id="205099at2759"/>
<evidence type="ECO:0000256" key="5">
    <source>
        <dbReference type="ARBA" id="ARBA00023159"/>
    </source>
</evidence>
<dbReference type="FunCoup" id="H2ATN6">
    <property type="interactions" value="321"/>
</dbReference>
<dbReference type="GO" id="GO:0000122">
    <property type="term" value="P:negative regulation of transcription by RNA polymerase II"/>
    <property type="evidence" value="ECO:0007669"/>
    <property type="project" value="EnsemblFungi"/>
</dbReference>
<dbReference type="EMBL" id="HE650824">
    <property type="protein sequence ID" value="CCF57736.1"/>
    <property type="molecule type" value="Genomic_DNA"/>
</dbReference>
<reference evidence="12 13" key="1">
    <citation type="journal article" date="2011" name="Proc. Natl. Acad. Sci. U.S.A.">
        <title>Evolutionary erosion of yeast sex chromosomes by mating-type switching accidents.</title>
        <authorList>
            <person name="Gordon J.L."/>
            <person name="Armisen D."/>
            <person name="Proux-Wera E."/>
            <person name="Oheigeartaigh S.S."/>
            <person name="Byrne K.P."/>
            <person name="Wolfe K.H."/>
        </authorList>
    </citation>
    <scope>NUCLEOTIDE SEQUENCE [LARGE SCALE GENOMIC DNA]</scope>
    <source>
        <strain evidence="13">ATCC 22294 / BCRC 22015 / CBS 2517 / CECT 1963 / NBRC 1671 / NRRL Y-8276</strain>
    </source>
</reference>
<evidence type="ECO:0000313" key="12">
    <source>
        <dbReference type="EMBL" id="CCF57736.1"/>
    </source>
</evidence>
<dbReference type="eggNOG" id="KOG1875">
    <property type="taxonomic scope" value="Eukaryota"/>
</dbReference>
<organism evidence="12 13">
    <name type="scientific">Kazachstania africana (strain ATCC 22294 / BCRC 22015 / CBS 2517 / CECT 1963 / NBRC 1671 / NRRL Y-8276)</name>
    <name type="common">Yeast</name>
    <name type="synonym">Kluyveromyces africanus</name>
    <dbReference type="NCBI Taxonomy" id="1071382"/>
    <lineage>
        <taxon>Eukaryota</taxon>
        <taxon>Fungi</taxon>
        <taxon>Dikarya</taxon>
        <taxon>Ascomycota</taxon>
        <taxon>Saccharomycotina</taxon>
        <taxon>Saccharomycetes</taxon>
        <taxon>Saccharomycetales</taxon>
        <taxon>Saccharomycetaceae</taxon>
        <taxon>Kazachstania</taxon>
    </lineage>
</organism>
<dbReference type="GO" id="GO:0003712">
    <property type="term" value="F:transcription coregulator activity"/>
    <property type="evidence" value="ECO:0007669"/>
    <property type="project" value="UniProtKB-UniRule"/>
</dbReference>
<dbReference type="STRING" id="1071382.H2ATN6"/>
<comment type="function">
    <text evidence="9">Component of the Mediator complex, a coactivator involved in the regulated transcription of nearly all RNA polymerase II-dependent genes. Mediator functions as a bridge to convey information from gene-specific regulatory proteins to the basal RNA polymerase II transcription machinery. Mediator is recruited to promoters by direct interactions with regulatory proteins and serves as a scaffold for the assembly of a functional preinitiation complex with RNA polymerase II and the general transcription factors.</text>
</comment>
<dbReference type="InParanoid" id="H2ATN6"/>
<dbReference type="InterPro" id="IPR013947">
    <property type="entry name" value="Mediator_Med14"/>
</dbReference>
<evidence type="ECO:0000256" key="4">
    <source>
        <dbReference type="ARBA" id="ARBA00023015"/>
    </source>
</evidence>
<dbReference type="GO" id="GO:0016592">
    <property type="term" value="C:mediator complex"/>
    <property type="evidence" value="ECO:0007669"/>
    <property type="project" value="UniProtKB-UniRule"/>
</dbReference>
<dbReference type="PANTHER" id="PTHR12809:SF2">
    <property type="entry name" value="MEDIATOR OF RNA POLYMERASE II TRANSCRIPTION SUBUNIT 14"/>
    <property type="match status" value="1"/>
</dbReference>
<evidence type="ECO:0000256" key="9">
    <source>
        <dbReference type="RuleBase" id="RU365082"/>
    </source>
</evidence>
<dbReference type="GO" id="GO:0061629">
    <property type="term" value="F:RNA polymerase II-specific DNA-binding transcription factor binding"/>
    <property type="evidence" value="ECO:0007669"/>
    <property type="project" value="EnsemblFungi"/>
</dbReference>
<comment type="similarity">
    <text evidence="2 9">Belongs to the Mediator complex subunit 14 family.</text>
</comment>
<dbReference type="GO" id="GO:0001093">
    <property type="term" value="F:TFIIB-class transcription factor binding"/>
    <property type="evidence" value="ECO:0007669"/>
    <property type="project" value="EnsemblFungi"/>
</dbReference>
<dbReference type="GO" id="GO:0060261">
    <property type="term" value="P:positive regulation of transcription initiation by RNA polymerase II"/>
    <property type="evidence" value="ECO:0007669"/>
    <property type="project" value="EnsemblFungi"/>
</dbReference>
<dbReference type="PANTHER" id="PTHR12809">
    <property type="entry name" value="MEDIATOR COMPLEX SUBUNIT"/>
    <property type="match status" value="1"/>
</dbReference>
<dbReference type="GO" id="GO:0070847">
    <property type="term" value="C:core mediator complex"/>
    <property type="evidence" value="ECO:0007669"/>
    <property type="project" value="EnsemblFungi"/>
</dbReference>
<evidence type="ECO:0000256" key="8">
    <source>
        <dbReference type="ARBA" id="ARBA00032007"/>
    </source>
</evidence>